<keyword evidence="10" id="KW-0175">Coiled coil</keyword>
<dbReference type="PIRSF" id="PIRSF000774">
    <property type="entry name" value="RpoN"/>
    <property type="match status" value="1"/>
</dbReference>
<evidence type="ECO:0000259" key="13">
    <source>
        <dbReference type="Pfam" id="PF04963"/>
    </source>
</evidence>
<gene>
    <name evidence="14" type="ORF">EDC26_109103</name>
</gene>
<evidence type="ECO:0000256" key="5">
    <source>
        <dbReference type="ARBA" id="ARBA00023015"/>
    </source>
</evidence>
<dbReference type="Gene3D" id="1.10.10.1330">
    <property type="entry name" value="RNA polymerase sigma-54 factor, core-binding domain"/>
    <property type="match status" value="1"/>
</dbReference>
<dbReference type="GO" id="GO:0006352">
    <property type="term" value="P:DNA-templated transcription initiation"/>
    <property type="evidence" value="ECO:0007669"/>
    <property type="project" value="InterPro"/>
</dbReference>
<comment type="similarity">
    <text evidence="1 9">Belongs to the sigma-54 factor family.</text>
</comment>
<name>A0A4R3M3R4_9BURK</name>
<dbReference type="GO" id="GO:0003677">
    <property type="term" value="F:DNA binding"/>
    <property type="evidence" value="ECO:0007669"/>
    <property type="project" value="UniProtKB-KW"/>
</dbReference>
<keyword evidence="5 9" id="KW-0805">Transcription regulation</keyword>
<dbReference type="PROSITE" id="PS00718">
    <property type="entry name" value="SIGMA54_2"/>
    <property type="match status" value="1"/>
</dbReference>
<feature type="region of interest" description="Disordered" evidence="11">
    <location>
        <begin position="60"/>
        <end position="99"/>
    </location>
</feature>
<dbReference type="NCBIfam" id="TIGR02395">
    <property type="entry name" value="rpoN_sigma"/>
    <property type="match status" value="1"/>
</dbReference>
<evidence type="ECO:0000256" key="1">
    <source>
        <dbReference type="ARBA" id="ARBA00008798"/>
    </source>
</evidence>
<accession>A0A4R3M3R4</accession>
<evidence type="ECO:0000256" key="2">
    <source>
        <dbReference type="ARBA" id="ARBA00022478"/>
    </source>
</evidence>
<dbReference type="AlphaFoldDB" id="A0A4R3M3R4"/>
<evidence type="ECO:0000256" key="7">
    <source>
        <dbReference type="ARBA" id="ARBA00023125"/>
    </source>
</evidence>
<evidence type="ECO:0000256" key="9">
    <source>
        <dbReference type="PIRNR" id="PIRNR000774"/>
    </source>
</evidence>
<feature type="coiled-coil region" evidence="10">
    <location>
        <begin position="25"/>
        <end position="52"/>
    </location>
</feature>
<evidence type="ECO:0000256" key="10">
    <source>
        <dbReference type="SAM" id="Coils"/>
    </source>
</evidence>
<organism evidence="14 15">
    <name type="scientific">Paralcaligenes ureilyticus</name>
    <dbReference type="NCBI Taxonomy" id="627131"/>
    <lineage>
        <taxon>Bacteria</taxon>
        <taxon>Pseudomonadati</taxon>
        <taxon>Pseudomonadota</taxon>
        <taxon>Betaproteobacteria</taxon>
        <taxon>Burkholderiales</taxon>
        <taxon>Alcaligenaceae</taxon>
        <taxon>Paralcaligenes</taxon>
    </lineage>
</organism>
<evidence type="ECO:0000256" key="6">
    <source>
        <dbReference type="ARBA" id="ARBA00023082"/>
    </source>
</evidence>
<dbReference type="Gene3D" id="1.10.10.60">
    <property type="entry name" value="Homeodomain-like"/>
    <property type="match status" value="1"/>
</dbReference>
<dbReference type="PANTHER" id="PTHR32248:SF4">
    <property type="entry name" value="RNA POLYMERASE SIGMA-54 FACTOR"/>
    <property type="match status" value="1"/>
</dbReference>
<evidence type="ECO:0000313" key="14">
    <source>
        <dbReference type="EMBL" id="TCT05815.1"/>
    </source>
</evidence>
<dbReference type="InterPro" id="IPR038709">
    <property type="entry name" value="RpoN_core-bd_sf"/>
</dbReference>
<dbReference type="Proteomes" id="UP000295525">
    <property type="component" value="Unassembled WGS sequence"/>
</dbReference>
<dbReference type="PRINTS" id="PR00045">
    <property type="entry name" value="SIGMA54FCT"/>
</dbReference>
<dbReference type="PANTHER" id="PTHR32248">
    <property type="entry name" value="RNA POLYMERASE SIGMA-54 FACTOR"/>
    <property type="match status" value="1"/>
</dbReference>
<comment type="function">
    <text evidence="9">Sigma factors are initiation factors that promote the attachment of RNA polymerase to specific initiation sites and are then released.</text>
</comment>
<dbReference type="PROSITE" id="PS00717">
    <property type="entry name" value="SIGMA54_1"/>
    <property type="match status" value="1"/>
</dbReference>
<evidence type="ECO:0000259" key="12">
    <source>
        <dbReference type="Pfam" id="PF04552"/>
    </source>
</evidence>
<dbReference type="GO" id="GO:0000428">
    <property type="term" value="C:DNA-directed RNA polymerase complex"/>
    <property type="evidence" value="ECO:0007669"/>
    <property type="project" value="UniProtKB-KW"/>
</dbReference>
<proteinExistence type="inferred from homology"/>
<dbReference type="EMBL" id="SMAJ01000009">
    <property type="protein sequence ID" value="TCT05815.1"/>
    <property type="molecule type" value="Genomic_DNA"/>
</dbReference>
<dbReference type="InterPro" id="IPR007634">
    <property type="entry name" value="RNA_pol_sigma_54_DNA-bd"/>
</dbReference>
<dbReference type="InterPro" id="IPR007046">
    <property type="entry name" value="RNA_pol_sigma_54_core-bd"/>
</dbReference>
<dbReference type="GO" id="GO:0001216">
    <property type="term" value="F:DNA-binding transcription activator activity"/>
    <property type="evidence" value="ECO:0007669"/>
    <property type="project" value="InterPro"/>
</dbReference>
<keyword evidence="4 9" id="KW-0548">Nucleotidyltransferase</keyword>
<protein>
    <recommendedName>
        <fullName evidence="9">RNA polymerase sigma-54 factor</fullName>
    </recommendedName>
</protein>
<dbReference type="Pfam" id="PF04963">
    <property type="entry name" value="Sigma54_CBD"/>
    <property type="match status" value="1"/>
</dbReference>
<keyword evidence="6 9" id="KW-0731">Sigma factor</keyword>
<keyword evidence="3 9" id="KW-0808">Transferase</keyword>
<dbReference type="PROSITE" id="PS50044">
    <property type="entry name" value="SIGMA54_3"/>
    <property type="match status" value="1"/>
</dbReference>
<dbReference type="InterPro" id="IPR000394">
    <property type="entry name" value="RNA_pol_sigma_54"/>
</dbReference>
<keyword evidence="7 9" id="KW-0238">DNA-binding</keyword>
<feature type="domain" description="RNA polymerase sigma factor 54 core-binding" evidence="13">
    <location>
        <begin position="95"/>
        <end position="289"/>
    </location>
</feature>
<evidence type="ECO:0000256" key="11">
    <source>
        <dbReference type="SAM" id="MobiDB-lite"/>
    </source>
</evidence>
<keyword evidence="15" id="KW-1185">Reference proteome</keyword>
<evidence type="ECO:0000256" key="4">
    <source>
        <dbReference type="ARBA" id="ARBA00022695"/>
    </source>
</evidence>
<keyword evidence="2 9" id="KW-0240">DNA-directed RNA polymerase</keyword>
<comment type="caution">
    <text evidence="14">The sequence shown here is derived from an EMBL/GenBank/DDBJ whole genome shotgun (WGS) entry which is preliminary data.</text>
</comment>
<sequence length="463" mass="51415">MTARQTLELRNHQQLALTPQLQQSIRLLQLSAQELEHEIAQAVLDNPLLERQEEYDIDRPEAKLEEPDSPRDEWPVLSLPSRSADPYADSERPDAAQPETLGQHLLGQLRLTRAGPRDLALITLLIEELDENGYLPSTLDDMAQCLPSELEVDVQELEVALRLLQSFDPAGVGARSLAECLLLQMALVPVAQRCDPSILRCARQLAERHLDLLASGNLTRLREALGCTQDVLRQAHALLLSLEPRPGRAWAGSQADYVNPDVLVHKAGRRWLARLNPSVLPKLRVHPQYESWLGEAPQRGLMHEQLQQARGLIKNVHQRFETILRVAQAIVDRQQAFFEQGAHAMRPLLLRDIAQALEMHESTVSRATRQKFVATPCGVLELKYFFGVALDTDDGLATSATAVRSLIAKLVSGESSKKPLSDSQIATSLGEQGVTIARRTVAKYREAAGIESASLRRARATLA</sequence>
<evidence type="ECO:0000256" key="8">
    <source>
        <dbReference type="ARBA" id="ARBA00023163"/>
    </source>
</evidence>
<dbReference type="GO" id="GO:0016779">
    <property type="term" value="F:nucleotidyltransferase activity"/>
    <property type="evidence" value="ECO:0007669"/>
    <property type="project" value="UniProtKB-KW"/>
</dbReference>
<feature type="compositionally biased region" description="Basic and acidic residues" evidence="11">
    <location>
        <begin position="60"/>
        <end position="74"/>
    </location>
</feature>
<reference evidence="14 15" key="1">
    <citation type="submission" date="2019-03" db="EMBL/GenBank/DDBJ databases">
        <title>Genomic Encyclopedia of Type Strains, Phase IV (KMG-IV): sequencing the most valuable type-strain genomes for metagenomic binning, comparative biology and taxonomic classification.</title>
        <authorList>
            <person name="Goeker M."/>
        </authorList>
    </citation>
    <scope>NUCLEOTIDE SEQUENCE [LARGE SCALE GENOMIC DNA]</scope>
    <source>
        <strain evidence="14 15">DSM 24591</strain>
    </source>
</reference>
<feature type="domain" description="RNA polymerase sigma factor 54 DNA-binding" evidence="12">
    <location>
        <begin position="302"/>
        <end position="457"/>
    </location>
</feature>
<dbReference type="Pfam" id="PF00309">
    <property type="entry name" value="Sigma54_AID"/>
    <property type="match status" value="1"/>
</dbReference>
<keyword evidence="8 9" id="KW-0804">Transcription</keyword>
<dbReference type="Pfam" id="PF04552">
    <property type="entry name" value="Sigma54_DBD"/>
    <property type="match status" value="1"/>
</dbReference>
<dbReference type="GO" id="GO:0016987">
    <property type="term" value="F:sigma factor activity"/>
    <property type="evidence" value="ECO:0007669"/>
    <property type="project" value="UniProtKB-KW"/>
</dbReference>
<evidence type="ECO:0000313" key="15">
    <source>
        <dbReference type="Proteomes" id="UP000295525"/>
    </source>
</evidence>
<evidence type="ECO:0000256" key="3">
    <source>
        <dbReference type="ARBA" id="ARBA00022679"/>
    </source>
</evidence>